<sequence length="88" mass="10101">MPLTLIFLLGVANFAMHAAVMHSDHPLLGRNRWYLHRLGGRVTLTTEFLLLFAALLLVAEGWRWLVWAYLGYSLLNAVAVWLILTRRV</sequence>
<dbReference type="Proteomes" id="UP001142648">
    <property type="component" value="Unassembled WGS sequence"/>
</dbReference>
<gene>
    <name evidence="2" type="ORF">N0B51_02750</name>
</gene>
<keyword evidence="1" id="KW-0472">Membrane</keyword>
<reference evidence="2" key="1">
    <citation type="submission" date="2022-09" db="EMBL/GenBank/DDBJ databases">
        <title>The genome sequence of Tsuneonella sp. YG55.</title>
        <authorList>
            <person name="Liu Y."/>
        </authorList>
    </citation>
    <scope>NUCLEOTIDE SEQUENCE</scope>
    <source>
        <strain evidence="2">YG55</strain>
    </source>
</reference>
<evidence type="ECO:0000256" key="1">
    <source>
        <dbReference type="SAM" id="Phobius"/>
    </source>
</evidence>
<keyword evidence="1" id="KW-1133">Transmembrane helix</keyword>
<protein>
    <submittedName>
        <fullName evidence="2">Uncharacterized protein</fullName>
    </submittedName>
</protein>
<accession>A0A9X3A716</accession>
<keyword evidence="1" id="KW-0812">Transmembrane</keyword>
<proteinExistence type="predicted"/>
<comment type="caution">
    <text evidence="2">The sequence shown here is derived from an EMBL/GenBank/DDBJ whole genome shotgun (WGS) entry which is preliminary data.</text>
</comment>
<feature type="transmembrane region" description="Helical" evidence="1">
    <location>
        <begin position="66"/>
        <end position="84"/>
    </location>
</feature>
<dbReference type="EMBL" id="JAOAMV010000001">
    <property type="protein sequence ID" value="MCT2557896.1"/>
    <property type="molecule type" value="Genomic_DNA"/>
</dbReference>
<keyword evidence="3" id="KW-1185">Reference proteome</keyword>
<feature type="transmembrane region" description="Helical" evidence="1">
    <location>
        <begin position="42"/>
        <end position="59"/>
    </location>
</feature>
<name>A0A9X3A716_9SPHN</name>
<dbReference type="RefSeq" id="WP_259960650.1">
    <property type="nucleotide sequence ID" value="NZ_JAOAMV010000001.1"/>
</dbReference>
<dbReference type="AlphaFoldDB" id="A0A9X3A716"/>
<evidence type="ECO:0000313" key="2">
    <source>
        <dbReference type="EMBL" id="MCT2557896.1"/>
    </source>
</evidence>
<organism evidence="2 3">
    <name type="scientific">Tsuneonella litorea</name>
    <dbReference type="NCBI Taxonomy" id="2976475"/>
    <lineage>
        <taxon>Bacteria</taxon>
        <taxon>Pseudomonadati</taxon>
        <taxon>Pseudomonadota</taxon>
        <taxon>Alphaproteobacteria</taxon>
        <taxon>Sphingomonadales</taxon>
        <taxon>Erythrobacteraceae</taxon>
        <taxon>Tsuneonella</taxon>
    </lineage>
</organism>
<evidence type="ECO:0000313" key="3">
    <source>
        <dbReference type="Proteomes" id="UP001142648"/>
    </source>
</evidence>